<feature type="transmembrane region" description="Helical" evidence="1">
    <location>
        <begin position="6"/>
        <end position="29"/>
    </location>
</feature>
<keyword evidence="1" id="KW-0472">Membrane</keyword>
<dbReference type="Proteomes" id="UP000294937">
    <property type="component" value="Unassembled WGS sequence"/>
</dbReference>
<reference evidence="2 3" key="1">
    <citation type="submission" date="2019-03" db="EMBL/GenBank/DDBJ databases">
        <title>Genomic Encyclopedia of Type Strains, Phase IV (KMG-IV): sequencing the most valuable type-strain genomes for metagenomic binning, comparative biology and taxonomic classification.</title>
        <authorList>
            <person name="Goeker M."/>
        </authorList>
    </citation>
    <scope>NUCLEOTIDE SEQUENCE [LARGE SCALE GENOMIC DNA]</scope>
    <source>
        <strain evidence="2 3">DSM 45707</strain>
    </source>
</reference>
<comment type="caution">
    <text evidence="2">The sequence shown here is derived from an EMBL/GenBank/DDBJ whole genome shotgun (WGS) entry which is preliminary data.</text>
</comment>
<keyword evidence="1" id="KW-1133">Transmembrane helix</keyword>
<proteinExistence type="predicted"/>
<gene>
    <name evidence="2" type="ORF">EDD58_10773</name>
</gene>
<organism evidence="2 3">
    <name type="scientific">Hazenella coriacea</name>
    <dbReference type="NCBI Taxonomy" id="1179467"/>
    <lineage>
        <taxon>Bacteria</taxon>
        <taxon>Bacillati</taxon>
        <taxon>Bacillota</taxon>
        <taxon>Bacilli</taxon>
        <taxon>Bacillales</taxon>
        <taxon>Thermoactinomycetaceae</taxon>
        <taxon>Hazenella</taxon>
    </lineage>
</organism>
<dbReference type="AlphaFoldDB" id="A0A4R3L7G0"/>
<accession>A0A4R3L7G0</accession>
<sequence>MKGSVWWGLIFAITWTIISVFAFPTINFSQFPEILWTLIDFRYLLAILSMAISIGMCAKWIFKLYYRFKERRFFMRKEWKWLIWIIPFSCTWLLLWWKFTFHVSWISAVVIIKEIFHWKKKMSQFVHL</sequence>
<protein>
    <submittedName>
        <fullName evidence="2">Uncharacterized protein</fullName>
    </submittedName>
</protein>
<dbReference type="EMBL" id="SMAG01000007">
    <property type="protein sequence ID" value="TCS93426.1"/>
    <property type="molecule type" value="Genomic_DNA"/>
</dbReference>
<keyword evidence="3" id="KW-1185">Reference proteome</keyword>
<keyword evidence="1" id="KW-0812">Transmembrane</keyword>
<evidence type="ECO:0000313" key="3">
    <source>
        <dbReference type="Proteomes" id="UP000294937"/>
    </source>
</evidence>
<evidence type="ECO:0000256" key="1">
    <source>
        <dbReference type="SAM" id="Phobius"/>
    </source>
</evidence>
<dbReference type="RefSeq" id="WP_131925736.1">
    <property type="nucleotide sequence ID" value="NZ_SMAG01000007.1"/>
</dbReference>
<feature type="transmembrane region" description="Helical" evidence="1">
    <location>
        <begin position="41"/>
        <end position="62"/>
    </location>
</feature>
<name>A0A4R3L7G0_9BACL</name>
<evidence type="ECO:0000313" key="2">
    <source>
        <dbReference type="EMBL" id="TCS93426.1"/>
    </source>
</evidence>
<feature type="transmembrane region" description="Helical" evidence="1">
    <location>
        <begin position="82"/>
        <end position="112"/>
    </location>
</feature>